<dbReference type="EMBL" id="JAAGSC010000043">
    <property type="protein sequence ID" value="NDY96533.1"/>
    <property type="molecule type" value="Genomic_DNA"/>
</dbReference>
<dbReference type="Proteomes" id="UP000484885">
    <property type="component" value="Unassembled WGS sequence"/>
</dbReference>
<dbReference type="InterPro" id="IPR003018">
    <property type="entry name" value="GAF"/>
</dbReference>
<evidence type="ECO:0000259" key="3">
    <source>
        <dbReference type="PROSITE" id="PS50887"/>
    </source>
</evidence>
<dbReference type="EC" id="2.7.7.65" evidence="1"/>
<evidence type="ECO:0000256" key="2">
    <source>
        <dbReference type="ARBA" id="ARBA00034247"/>
    </source>
</evidence>
<dbReference type="Gene3D" id="3.30.70.270">
    <property type="match status" value="1"/>
</dbReference>
<keyword evidence="5" id="KW-1185">Reference proteome</keyword>
<dbReference type="InterPro" id="IPR043128">
    <property type="entry name" value="Rev_trsase/Diguanyl_cyclase"/>
</dbReference>
<gene>
    <name evidence="4" type="ORF">G3I74_12400</name>
</gene>
<comment type="catalytic activity">
    <reaction evidence="2">
        <text>2 GTP = 3',3'-c-di-GMP + 2 diphosphate</text>
        <dbReference type="Rhea" id="RHEA:24898"/>
        <dbReference type="ChEBI" id="CHEBI:33019"/>
        <dbReference type="ChEBI" id="CHEBI:37565"/>
        <dbReference type="ChEBI" id="CHEBI:58805"/>
        <dbReference type="EC" id="2.7.7.65"/>
    </reaction>
</comment>
<accession>A0A845UXE5</accession>
<reference evidence="4 5" key="1">
    <citation type="submission" date="2020-02" db="EMBL/GenBank/DDBJ databases">
        <authorList>
            <person name="Zhang X.-Y."/>
        </authorList>
    </citation>
    <scope>NUCLEOTIDE SEQUENCE [LARGE SCALE GENOMIC DNA]</scope>
    <source>
        <strain evidence="4 5">C33</strain>
    </source>
</reference>
<dbReference type="InterPro" id="IPR000160">
    <property type="entry name" value="GGDEF_dom"/>
</dbReference>
<dbReference type="GO" id="GO:0052621">
    <property type="term" value="F:diguanylate cyclase activity"/>
    <property type="evidence" value="ECO:0007669"/>
    <property type="project" value="UniProtKB-EC"/>
</dbReference>
<dbReference type="NCBIfam" id="TIGR00254">
    <property type="entry name" value="GGDEF"/>
    <property type="match status" value="1"/>
</dbReference>
<dbReference type="Pfam" id="PF13185">
    <property type="entry name" value="GAF_2"/>
    <property type="match status" value="2"/>
</dbReference>
<dbReference type="RefSeq" id="WP_164211925.1">
    <property type="nucleotide sequence ID" value="NZ_JAAGSC010000043.1"/>
</dbReference>
<proteinExistence type="predicted"/>
<feature type="domain" description="GGDEF" evidence="3">
    <location>
        <begin position="472"/>
        <end position="611"/>
    </location>
</feature>
<evidence type="ECO:0000313" key="4">
    <source>
        <dbReference type="EMBL" id="NDY96533.1"/>
    </source>
</evidence>
<dbReference type="Pfam" id="PF00990">
    <property type="entry name" value="GGDEF"/>
    <property type="match status" value="1"/>
</dbReference>
<dbReference type="CDD" id="cd01949">
    <property type="entry name" value="GGDEF"/>
    <property type="match status" value="1"/>
</dbReference>
<dbReference type="PANTHER" id="PTHR45138:SF9">
    <property type="entry name" value="DIGUANYLATE CYCLASE DGCM-RELATED"/>
    <property type="match status" value="1"/>
</dbReference>
<dbReference type="PANTHER" id="PTHR45138">
    <property type="entry name" value="REGULATORY COMPONENTS OF SENSORY TRANSDUCTION SYSTEM"/>
    <property type="match status" value="1"/>
</dbReference>
<dbReference type="AlphaFoldDB" id="A0A845UXE5"/>
<dbReference type="InterPro" id="IPR029787">
    <property type="entry name" value="Nucleotide_cyclase"/>
</dbReference>
<name>A0A845UXE5_9GAMM</name>
<organism evidence="4 5">
    <name type="scientific">Wenzhouxiangella limi</name>
    <dbReference type="NCBI Taxonomy" id="2707351"/>
    <lineage>
        <taxon>Bacteria</taxon>
        <taxon>Pseudomonadati</taxon>
        <taxon>Pseudomonadota</taxon>
        <taxon>Gammaproteobacteria</taxon>
        <taxon>Chromatiales</taxon>
        <taxon>Wenzhouxiangellaceae</taxon>
        <taxon>Wenzhouxiangella</taxon>
    </lineage>
</organism>
<dbReference type="PROSITE" id="PS50887">
    <property type="entry name" value="GGDEF"/>
    <property type="match status" value="1"/>
</dbReference>
<sequence length="652" mass="73833">MSVHSRSDDQQLEETVEELRRAERVQKALFQISDLAGADLDTDEILKRLHQIIADLMFAENFYIFLYNAEQDTVRFRYFSDSATQTQDVSPYLDVQGQSSDITQPDIPLNKLEHSLTWYVIRLGRPLRGALDDIATTLPGPLKSLGAVSRDWLGVPMLDGTAVKGLLVVQSYEQDNLYSEEDQHLLSFVASHVLTMLQRRQTRMDLEKAVIARTEELALANQSLKQEVAQRRQSEKLQKALYHIAEQAGESDDERTFFALVHREIGELMYAENFFVALLVDDDTALEFGYYADEFRSSQSKRPLASGLTEYALRSENGVLLTQTRIESLINSGQVQIKGPNAKGWIGVPLHCEGRTLGLLAVQSYRADQTYQQRDLELLRFVSRQIASTLERKRALSSLKEAKLTLEQRVAERTQELSEANTALAEQSFTDPLTGLRNRRYLTEQMPIDIALIDRQRRASQEGTADSPATRTSLLFLMLDIDHFKQVNDVYGHVTGDRVLTQVSSIINECIRKSDAAVRWGGEEFLLVARFTDADFAPDLSERLRRMMAEHAFDLGGGKQMHLTCSIGFSQYPAIPVTPNRIDWEEVINIADFCLYAAKQSWRDSWVGVRWSDQEVPESLPGRISPLIPELIDSGHLQLLSSRSDDAGLVWL</sequence>
<dbReference type="SMART" id="SM00267">
    <property type="entry name" value="GGDEF"/>
    <property type="match status" value="1"/>
</dbReference>
<evidence type="ECO:0000256" key="1">
    <source>
        <dbReference type="ARBA" id="ARBA00012528"/>
    </source>
</evidence>
<dbReference type="GO" id="GO:0043709">
    <property type="term" value="P:cell adhesion involved in single-species biofilm formation"/>
    <property type="evidence" value="ECO:0007669"/>
    <property type="project" value="TreeGrafter"/>
</dbReference>
<dbReference type="GO" id="GO:0005886">
    <property type="term" value="C:plasma membrane"/>
    <property type="evidence" value="ECO:0007669"/>
    <property type="project" value="TreeGrafter"/>
</dbReference>
<protein>
    <recommendedName>
        <fullName evidence="1">diguanylate cyclase</fullName>
        <ecNumber evidence="1">2.7.7.65</ecNumber>
    </recommendedName>
</protein>
<evidence type="ECO:0000313" key="5">
    <source>
        <dbReference type="Proteomes" id="UP000484885"/>
    </source>
</evidence>
<comment type="caution">
    <text evidence="4">The sequence shown here is derived from an EMBL/GenBank/DDBJ whole genome shotgun (WGS) entry which is preliminary data.</text>
</comment>
<dbReference type="InterPro" id="IPR029016">
    <property type="entry name" value="GAF-like_dom_sf"/>
</dbReference>
<dbReference type="SUPFAM" id="SSF55073">
    <property type="entry name" value="Nucleotide cyclase"/>
    <property type="match status" value="1"/>
</dbReference>
<dbReference type="SUPFAM" id="SSF55781">
    <property type="entry name" value="GAF domain-like"/>
    <property type="match status" value="2"/>
</dbReference>
<dbReference type="InterPro" id="IPR050469">
    <property type="entry name" value="Diguanylate_Cyclase"/>
</dbReference>
<dbReference type="SMART" id="SM00065">
    <property type="entry name" value="GAF"/>
    <property type="match status" value="2"/>
</dbReference>
<dbReference type="Gene3D" id="3.30.450.40">
    <property type="match status" value="2"/>
</dbReference>
<dbReference type="GO" id="GO:1902201">
    <property type="term" value="P:negative regulation of bacterial-type flagellum-dependent cell motility"/>
    <property type="evidence" value="ECO:0007669"/>
    <property type="project" value="TreeGrafter"/>
</dbReference>